<dbReference type="AlphaFoldDB" id="A0A5M6BY94"/>
<reference evidence="2" key="1">
    <citation type="submission" date="2017-08" db="EMBL/GenBank/DDBJ databases">
        <authorList>
            <person name="Cuomo C."/>
            <person name="Billmyre B."/>
            <person name="Heitman J."/>
        </authorList>
    </citation>
    <scope>NUCLEOTIDE SEQUENCE</scope>
    <source>
        <strain evidence="2">CBS 12478</strain>
    </source>
</reference>
<feature type="region of interest" description="Disordered" evidence="1">
    <location>
        <begin position="1"/>
        <end position="74"/>
    </location>
</feature>
<gene>
    <name evidence="2" type="ORF">CI109_106157</name>
</gene>
<evidence type="ECO:0000313" key="3">
    <source>
        <dbReference type="Proteomes" id="UP000322225"/>
    </source>
</evidence>
<feature type="compositionally biased region" description="Basic residues" evidence="1">
    <location>
        <begin position="1"/>
        <end position="11"/>
    </location>
</feature>
<reference evidence="2" key="2">
    <citation type="submission" date="2024-01" db="EMBL/GenBank/DDBJ databases">
        <title>Comparative genomics of Cryptococcus and Kwoniella reveals pathogenesis evolution and contrasting modes of karyotype evolution via chromosome fusion or intercentromeric recombination.</title>
        <authorList>
            <person name="Coelho M.A."/>
            <person name="David-Palma M."/>
            <person name="Shea T."/>
            <person name="Bowers K."/>
            <person name="McGinley-Smith S."/>
            <person name="Mohammad A.W."/>
            <person name="Gnirke A."/>
            <person name="Yurkov A.M."/>
            <person name="Nowrousian M."/>
            <person name="Sun S."/>
            <person name="Cuomo C.A."/>
            <person name="Heitman J."/>
        </authorList>
    </citation>
    <scope>NUCLEOTIDE SEQUENCE</scope>
    <source>
        <strain evidence="2">CBS 12478</strain>
    </source>
</reference>
<accession>A0A5M6BY94</accession>
<dbReference type="GeneID" id="43589063"/>
<dbReference type="RefSeq" id="XP_031860722.1">
    <property type="nucleotide sequence ID" value="XM_032004923.1"/>
</dbReference>
<dbReference type="OrthoDB" id="10508782at2759"/>
<feature type="compositionally biased region" description="Basic and acidic residues" evidence="1">
    <location>
        <begin position="65"/>
        <end position="74"/>
    </location>
</feature>
<dbReference type="KEGG" id="ksn:43589063"/>
<name>A0A5M6BY94_9TREE</name>
<dbReference type="EMBL" id="CP144061">
    <property type="protein sequence ID" value="WWD21671.1"/>
    <property type="molecule type" value="Genomic_DNA"/>
</dbReference>
<sequence>MGRSAKLLKRPSQKERAATKVAKANSQPIPTPPPRLGRGSREAKQDEEEQSGGSGGKKKRKLMRVKVDKKLGKA</sequence>
<proteinExistence type="predicted"/>
<evidence type="ECO:0000313" key="2">
    <source>
        <dbReference type="EMBL" id="WWD21671.1"/>
    </source>
</evidence>
<keyword evidence="3" id="KW-1185">Reference proteome</keyword>
<dbReference type="Proteomes" id="UP000322225">
    <property type="component" value="Chromosome 11"/>
</dbReference>
<evidence type="ECO:0000256" key="1">
    <source>
        <dbReference type="SAM" id="MobiDB-lite"/>
    </source>
</evidence>
<protein>
    <submittedName>
        <fullName evidence="2">Uncharacterized protein</fullName>
    </submittedName>
</protein>
<organism evidence="2 3">
    <name type="scientific">Kwoniella shandongensis</name>
    <dbReference type="NCBI Taxonomy" id="1734106"/>
    <lineage>
        <taxon>Eukaryota</taxon>
        <taxon>Fungi</taxon>
        <taxon>Dikarya</taxon>
        <taxon>Basidiomycota</taxon>
        <taxon>Agaricomycotina</taxon>
        <taxon>Tremellomycetes</taxon>
        <taxon>Tremellales</taxon>
        <taxon>Cryptococcaceae</taxon>
        <taxon>Kwoniella</taxon>
    </lineage>
</organism>